<reference evidence="1 2" key="1">
    <citation type="journal article" date="2010" name="Int. J. Syst. Evol. Microbiol.">
        <title>Vagococcus penaei sp. nov., isolated from spoilage microbiota of cooked shrimp (Penaeus vannamei).</title>
        <authorList>
            <person name="Jaffres E."/>
            <person name="Prevost H."/>
            <person name="Rossero A."/>
            <person name="Joffraud J.J."/>
            <person name="Dousset X."/>
        </authorList>
    </citation>
    <scope>NUCLEOTIDE SEQUENCE [LARGE SCALE GENOMIC DNA]</scope>
    <source>
        <strain evidence="1 2">CD276</strain>
    </source>
</reference>
<evidence type="ECO:0000313" key="1">
    <source>
        <dbReference type="EMBL" id="AQP54642.1"/>
    </source>
</evidence>
<name>A0A1Q2D8F0_9ENTE</name>
<dbReference type="KEGG" id="vpi:BW732_10790"/>
<organism evidence="1 2">
    <name type="scientific">Vagococcus penaei</name>
    <dbReference type="NCBI Taxonomy" id="633807"/>
    <lineage>
        <taxon>Bacteria</taxon>
        <taxon>Bacillati</taxon>
        <taxon>Bacillota</taxon>
        <taxon>Bacilli</taxon>
        <taxon>Lactobacillales</taxon>
        <taxon>Enterococcaceae</taxon>
        <taxon>Vagococcus</taxon>
    </lineage>
</organism>
<dbReference type="AlphaFoldDB" id="A0A1Q2D8F0"/>
<evidence type="ECO:0000313" key="2">
    <source>
        <dbReference type="Proteomes" id="UP000188246"/>
    </source>
</evidence>
<accession>A0A1Q2D8F0</accession>
<keyword evidence="2" id="KW-1185">Reference proteome</keyword>
<dbReference type="STRING" id="633807.BW732_10790"/>
<proteinExistence type="predicted"/>
<dbReference type="EMBL" id="CP019609">
    <property type="protein sequence ID" value="AQP54642.1"/>
    <property type="molecule type" value="Genomic_DNA"/>
</dbReference>
<gene>
    <name evidence="1" type="ORF">BW732_10790</name>
</gene>
<dbReference type="Proteomes" id="UP000188246">
    <property type="component" value="Chromosome"/>
</dbReference>
<protein>
    <submittedName>
        <fullName evidence="1">Uncharacterized protein</fullName>
    </submittedName>
</protein>
<sequence>MKIFVKQLVSLFCVVFCMFFCFFTGWNEWTAIALSLVMFCGLWFEDIKLLKINKNGFEMEKLISENKKINEEINVTLEKFNNTIVPFLDFSLGLIEKDGKFDSVMEYSYIEGFVKSAYELTEETSNNSKQTEKLLQIANIKVLESFKYKVRCEYPEIYNDVDKLIITGSPIYIYDTYNISAIEVNIADLRDLANSLERSKKLLWQQDVDSLEDFYVNYIQ</sequence>